<dbReference type="InterPro" id="IPR035906">
    <property type="entry name" value="MetI-like_sf"/>
</dbReference>
<evidence type="ECO:0000259" key="9">
    <source>
        <dbReference type="PROSITE" id="PS50928"/>
    </source>
</evidence>
<dbReference type="eggNOG" id="COG1173">
    <property type="taxonomic scope" value="Bacteria"/>
</dbReference>
<dbReference type="Pfam" id="PF00528">
    <property type="entry name" value="BPD_transp_1"/>
    <property type="match status" value="1"/>
</dbReference>
<geneLocation type="plasmid" evidence="10 11">
    <name>pEA320</name>
</geneLocation>
<dbReference type="PANTHER" id="PTHR43386">
    <property type="entry name" value="OLIGOPEPTIDE TRANSPORT SYSTEM PERMEASE PROTEIN APPC"/>
    <property type="match status" value="1"/>
</dbReference>
<dbReference type="Gene3D" id="1.10.3720.10">
    <property type="entry name" value="MetI-like"/>
    <property type="match status" value="1"/>
</dbReference>
<dbReference type="Proteomes" id="UP000006690">
    <property type="component" value="Plasmid pEA320"/>
</dbReference>
<sequence length="270" mass="29400">MLCVGSKGETHMTFRQKTGLAIILALLAFAWLVPLFGAGDPVQQDLLQMLQLPSGQAWLGYDHLGRSMLARLSAALRLSLGLAAICVITALIMGTLAGIMSAWRGGWVDKVCNALADMCLALPGLLLVLLLAAISPDSPEMLWLGISLVLWVEFFRVTRATLRPVVTSPAVQSSSLLGFSIRYLFRRHLWPAMAPLLLTLTVYAFSSAVMAVSALGFISVGVRPPTPELGLMMTELFPYAWEAPWLLLQPVLVLFLLLTGMNLLVNKDRI</sequence>
<keyword evidence="4" id="KW-0997">Cell inner membrane</keyword>
<evidence type="ECO:0000256" key="6">
    <source>
        <dbReference type="ARBA" id="ARBA00022989"/>
    </source>
</evidence>
<comment type="similarity">
    <text evidence="8">Belongs to the binding-protein-dependent transport system permease family.</text>
</comment>
<dbReference type="KEGG" id="paj:PAJ_p0104"/>
<feature type="transmembrane region" description="Helical" evidence="8">
    <location>
        <begin position="20"/>
        <end position="39"/>
    </location>
</feature>
<dbReference type="PROSITE" id="PS50928">
    <property type="entry name" value="ABC_TM1"/>
    <property type="match status" value="1"/>
</dbReference>
<feature type="transmembrane region" description="Helical" evidence="8">
    <location>
        <begin position="78"/>
        <end position="103"/>
    </location>
</feature>
<dbReference type="HOGENOM" id="CLU_028518_5_3_6"/>
<keyword evidence="6 8" id="KW-1133">Transmembrane helix</keyword>
<reference evidence="11" key="1">
    <citation type="journal article" date="2012" name="Appl. Microbiol. Biotechnol.">
        <title>The complete genome sequence of Pantoea ananatis AJ13355, an organism with great biotechnological potential.</title>
        <authorList>
            <person name="Hara Y."/>
            <person name="Kadotani N."/>
            <person name="Izui H."/>
            <person name="Katashkina J.I."/>
            <person name="Kuvaeva T.M."/>
            <person name="Andreeva I.G."/>
            <person name="Golubeva L.I."/>
            <person name="Malko D.B."/>
            <person name="Makeev V.J."/>
            <person name="Mashko S.V."/>
            <person name="Kozlov Y.I."/>
        </authorList>
    </citation>
    <scope>NUCLEOTIDE SEQUENCE [LARGE SCALE GENOMIC DNA]</scope>
    <source>
        <strain evidence="11">AJ13355</strain>
        <plasmid evidence="11">Plasmid pEA320</plasmid>
    </source>
</reference>
<dbReference type="PATRIC" id="fig|932677.3.peg.4490"/>
<evidence type="ECO:0000313" key="11">
    <source>
        <dbReference type="Proteomes" id="UP000006690"/>
    </source>
</evidence>
<evidence type="ECO:0000313" key="10">
    <source>
        <dbReference type="EMBL" id="BAK13971.1"/>
    </source>
</evidence>
<evidence type="ECO:0000256" key="4">
    <source>
        <dbReference type="ARBA" id="ARBA00022519"/>
    </source>
</evidence>
<evidence type="ECO:0000256" key="7">
    <source>
        <dbReference type="ARBA" id="ARBA00023136"/>
    </source>
</evidence>
<keyword evidence="2 8" id="KW-0813">Transport</keyword>
<proteinExistence type="inferred from homology"/>
<feature type="transmembrane region" description="Helical" evidence="8">
    <location>
        <begin position="243"/>
        <end position="265"/>
    </location>
</feature>
<accession>A0A0H3L3T6</accession>
<keyword evidence="7 8" id="KW-0472">Membrane</keyword>
<organism evidence="10 11">
    <name type="scientific">Pantoea ananatis (strain AJ13355)</name>
    <dbReference type="NCBI Taxonomy" id="932677"/>
    <lineage>
        <taxon>Bacteria</taxon>
        <taxon>Pseudomonadati</taxon>
        <taxon>Pseudomonadota</taxon>
        <taxon>Gammaproteobacteria</taxon>
        <taxon>Enterobacterales</taxon>
        <taxon>Erwiniaceae</taxon>
        <taxon>Pantoea</taxon>
    </lineage>
</organism>
<feature type="transmembrane region" description="Helical" evidence="8">
    <location>
        <begin position="141"/>
        <end position="158"/>
    </location>
</feature>
<dbReference type="EMBL" id="AP012033">
    <property type="protein sequence ID" value="BAK13971.1"/>
    <property type="molecule type" value="Genomic_DNA"/>
</dbReference>
<protein>
    <submittedName>
        <fullName evidence="10">Dipeptide transport system permease protein DppC</fullName>
    </submittedName>
</protein>
<evidence type="ECO:0000256" key="2">
    <source>
        <dbReference type="ARBA" id="ARBA00022448"/>
    </source>
</evidence>
<dbReference type="InterPro" id="IPR000515">
    <property type="entry name" value="MetI-like"/>
</dbReference>
<gene>
    <name evidence="10" type="primary">dppC</name>
    <name evidence="10" type="ORF">PAJ_p0104</name>
</gene>
<feature type="domain" description="ABC transmembrane type-1" evidence="9">
    <location>
        <begin position="76"/>
        <end position="265"/>
    </location>
</feature>
<comment type="subcellular location">
    <subcellularLocation>
        <location evidence="1">Cell inner membrane</location>
        <topology evidence="1">Multi-pass membrane protein</topology>
    </subcellularLocation>
    <subcellularLocation>
        <location evidence="8">Cell membrane</location>
        <topology evidence="8">Multi-pass membrane protein</topology>
    </subcellularLocation>
</comment>
<evidence type="ECO:0000256" key="8">
    <source>
        <dbReference type="RuleBase" id="RU363032"/>
    </source>
</evidence>
<dbReference type="AlphaFoldDB" id="A0A0H3L3T6"/>
<dbReference type="InterPro" id="IPR050366">
    <property type="entry name" value="BP-dependent_transpt_permease"/>
</dbReference>
<evidence type="ECO:0000256" key="3">
    <source>
        <dbReference type="ARBA" id="ARBA00022475"/>
    </source>
</evidence>
<dbReference type="SUPFAM" id="SSF161098">
    <property type="entry name" value="MetI-like"/>
    <property type="match status" value="1"/>
</dbReference>
<keyword evidence="5 8" id="KW-0812">Transmembrane</keyword>
<keyword evidence="10" id="KW-0614">Plasmid</keyword>
<feature type="transmembrane region" description="Helical" evidence="8">
    <location>
        <begin position="115"/>
        <end position="135"/>
    </location>
</feature>
<evidence type="ECO:0000256" key="1">
    <source>
        <dbReference type="ARBA" id="ARBA00004429"/>
    </source>
</evidence>
<feature type="transmembrane region" description="Helical" evidence="8">
    <location>
        <begin position="196"/>
        <end position="223"/>
    </location>
</feature>
<name>A0A0H3L3T6_PANAA</name>
<dbReference type="GO" id="GO:0005886">
    <property type="term" value="C:plasma membrane"/>
    <property type="evidence" value="ECO:0007669"/>
    <property type="project" value="UniProtKB-SubCell"/>
</dbReference>
<dbReference type="PANTHER" id="PTHR43386:SF1">
    <property type="entry name" value="D,D-DIPEPTIDE TRANSPORT SYSTEM PERMEASE PROTEIN DDPC-RELATED"/>
    <property type="match status" value="1"/>
</dbReference>
<dbReference type="GO" id="GO:0071916">
    <property type="term" value="F:dipeptide transmembrane transporter activity"/>
    <property type="evidence" value="ECO:0007669"/>
    <property type="project" value="TreeGrafter"/>
</dbReference>
<keyword evidence="3" id="KW-1003">Cell membrane</keyword>
<dbReference type="CDD" id="cd06261">
    <property type="entry name" value="TM_PBP2"/>
    <property type="match status" value="1"/>
</dbReference>
<evidence type="ECO:0000256" key="5">
    <source>
        <dbReference type="ARBA" id="ARBA00022692"/>
    </source>
</evidence>